<dbReference type="GO" id="GO:0005829">
    <property type="term" value="C:cytosol"/>
    <property type="evidence" value="ECO:0007669"/>
    <property type="project" value="TreeGrafter"/>
</dbReference>
<evidence type="ECO:0000256" key="1">
    <source>
        <dbReference type="ARBA" id="ARBA00004370"/>
    </source>
</evidence>
<dbReference type="HAMAP" id="MF_00057">
    <property type="entry name" value="KdsB"/>
    <property type="match status" value="1"/>
</dbReference>
<sequence>MKKTVIIPARWGSSRLEGKPLHPIDGIPMIQHVYQRCAKAAVDTVVVATDDLRIIKAVEAFGGRAVLTSEKNRSGTDRVADAARILELSPDDILVNVQGDQPLIHPSCIDEVTAPFEKESDLPMATLGYIIQDTREIHDPKDVKLVTDIRGNALYFSRATIPHARDENTPVTYIKHLGVYAYTRRFLDIFKDLSTGQLEDIEKLEQLRVLEHGYTIRVVMTPHDSPEVDLPEDIIRIETKLKSGS</sequence>
<dbReference type="GO" id="GO:0009103">
    <property type="term" value="P:lipopolysaccharide biosynthetic process"/>
    <property type="evidence" value="ECO:0007669"/>
    <property type="project" value="UniProtKB-UniRule"/>
</dbReference>
<accession>A0A5Q4VEY7</accession>
<keyword evidence="2 5" id="KW-0808">Transferase</keyword>
<dbReference type="Proteomes" id="UP000321899">
    <property type="component" value="Unassembled WGS sequence"/>
</dbReference>
<dbReference type="GO" id="GO:0016020">
    <property type="term" value="C:membrane"/>
    <property type="evidence" value="ECO:0007669"/>
    <property type="project" value="UniProtKB-SubCell"/>
</dbReference>
<name>A0A5Q4VEY7_9BACT</name>
<protein>
    <recommendedName>
        <fullName evidence="5">3-deoxy-manno-octulosonate cytidylyltransferase</fullName>
        <ecNumber evidence="5">2.7.7.38</ecNumber>
    </recommendedName>
    <alternativeName>
        <fullName evidence="5">CMP-2-keto-3-deoxyoctulosonic acid synthase</fullName>
        <shortName evidence="5">CKS</shortName>
        <shortName evidence="5">CMP-KDO synthase</shortName>
    </alternativeName>
</protein>
<evidence type="ECO:0000256" key="3">
    <source>
        <dbReference type="ARBA" id="ARBA00022695"/>
    </source>
</evidence>
<dbReference type="GO" id="GO:0033468">
    <property type="term" value="P:CMP-keto-3-deoxy-D-manno-octulosonic acid biosynthetic process"/>
    <property type="evidence" value="ECO:0007669"/>
    <property type="project" value="UniProtKB-UniRule"/>
</dbReference>
<dbReference type="AlphaFoldDB" id="A0A5Q4VEY7"/>
<dbReference type="EMBL" id="VDMB01000003">
    <property type="protein sequence ID" value="TYT75538.1"/>
    <property type="molecule type" value="Genomic_DNA"/>
</dbReference>
<dbReference type="NCBIfam" id="NF003950">
    <property type="entry name" value="PRK05450.1-3"/>
    <property type="match status" value="1"/>
</dbReference>
<dbReference type="NCBIfam" id="NF009905">
    <property type="entry name" value="PRK13368.1"/>
    <property type="match status" value="1"/>
</dbReference>
<gene>
    <name evidence="5 6" type="primary">kdsB</name>
    <name evidence="6" type="ORF">FIM25_03605</name>
</gene>
<proteinExistence type="inferred from homology"/>
<dbReference type="GO" id="GO:0008690">
    <property type="term" value="F:3-deoxy-manno-octulosonate cytidylyltransferase activity"/>
    <property type="evidence" value="ECO:0007669"/>
    <property type="project" value="UniProtKB-UniRule"/>
</dbReference>
<keyword evidence="4 5" id="KW-0448">Lipopolysaccharide biosynthesis</keyword>
<organism evidence="6 7">
    <name type="scientific">Desulfobotulus mexicanus</name>
    <dbReference type="NCBI Taxonomy" id="2586642"/>
    <lineage>
        <taxon>Bacteria</taxon>
        <taxon>Pseudomonadati</taxon>
        <taxon>Thermodesulfobacteriota</taxon>
        <taxon>Desulfobacteria</taxon>
        <taxon>Desulfobacterales</taxon>
        <taxon>Desulfobacteraceae</taxon>
        <taxon>Desulfobotulus</taxon>
    </lineage>
</organism>
<comment type="catalytic activity">
    <reaction evidence="5">
        <text>3-deoxy-alpha-D-manno-oct-2-ulosonate + CTP = CMP-3-deoxy-beta-D-manno-octulosonate + diphosphate</text>
        <dbReference type="Rhea" id="RHEA:23448"/>
        <dbReference type="ChEBI" id="CHEBI:33019"/>
        <dbReference type="ChEBI" id="CHEBI:37563"/>
        <dbReference type="ChEBI" id="CHEBI:85986"/>
        <dbReference type="ChEBI" id="CHEBI:85987"/>
        <dbReference type="EC" id="2.7.7.38"/>
    </reaction>
</comment>
<comment type="pathway">
    <text evidence="5">Nucleotide-sugar biosynthesis; CMP-3-deoxy-D-manno-octulosonate biosynthesis; CMP-3-deoxy-D-manno-octulosonate from 3-deoxy-D-manno-octulosonate and CTP: step 1/1.</text>
</comment>
<dbReference type="CDD" id="cd02517">
    <property type="entry name" value="CMP-KDO-Synthetase"/>
    <property type="match status" value="1"/>
</dbReference>
<dbReference type="Gene3D" id="3.90.550.10">
    <property type="entry name" value="Spore Coat Polysaccharide Biosynthesis Protein SpsA, Chain A"/>
    <property type="match status" value="1"/>
</dbReference>
<keyword evidence="5" id="KW-0963">Cytoplasm</keyword>
<dbReference type="InterPro" id="IPR003329">
    <property type="entry name" value="Cytidylyl_trans"/>
</dbReference>
<dbReference type="UniPathway" id="UPA00358">
    <property type="reaction ID" value="UER00476"/>
</dbReference>
<dbReference type="InterPro" id="IPR004528">
    <property type="entry name" value="KdsB"/>
</dbReference>
<dbReference type="NCBIfam" id="NF003952">
    <property type="entry name" value="PRK05450.1-5"/>
    <property type="match status" value="1"/>
</dbReference>
<dbReference type="OrthoDB" id="9815559at2"/>
<evidence type="ECO:0000256" key="2">
    <source>
        <dbReference type="ARBA" id="ARBA00022679"/>
    </source>
</evidence>
<comment type="similarity">
    <text evidence="5">Belongs to the KdsB family.</text>
</comment>
<reference evidence="6 7" key="1">
    <citation type="submission" date="2019-06" db="EMBL/GenBank/DDBJ databases">
        <title>Desulfobotulus mexicanus sp. nov., a novel sulfate-reducing bacterium isolated from the sediment of an alkaline crater lake in Mexico.</title>
        <authorList>
            <person name="Hirschler-Rea A."/>
        </authorList>
    </citation>
    <scope>NUCLEOTIDE SEQUENCE [LARGE SCALE GENOMIC DNA]</scope>
    <source>
        <strain evidence="6 7">PAR22N</strain>
    </source>
</reference>
<evidence type="ECO:0000256" key="5">
    <source>
        <dbReference type="HAMAP-Rule" id="MF_00057"/>
    </source>
</evidence>
<comment type="subcellular location">
    <subcellularLocation>
        <location evidence="5">Cytoplasm</location>
    </subcellularLocation>
    <subcellularLocation>
        <location evidence="1">Membrane</location>
    </subcellularLocation>
</comment>
<dbReference type="EC" id="2.7.7.38" evidence="5"/>
<evidence type="ECO:0000313" key="7">
    <source>
        <dbReference type="Proteomes" id="UP000321899"/>
    </source>
</evidence>
<dbReference type="NCBIfam" id="TIGR00466">
    <property type="entry name" value="kdsB"/>
    <property type="match status" value="1"/>
</dbReference>
<dbReference type="SUPFAM" id="SSF53448">
    <property type="entry name" value="Nucleotide-diphospho-sugar transferases"/>
    <property type="match status" value="1"/>
</dbReference>
<keyword evidence="3 5" id="KW-0548">Nucleotidyltransferase</keyword>
<dbReference type="PANTHER" id="PTHR42866">
    <property type="entry name" value="3-DEOXY-MANNO-OCTULOSONATE CYTIDYLYLTRANSFERASE"/>
    <property type="match status" value="1"/>
</dbReference>
<evidence type="ECO:0000313" key="6">
    <source>
        <dbReference type="EMBL" id="TYT75538.1"/>
    </source>
</evidence>
<dbReference type="PANTHER" id="PTHR42866:SF2">
    <property type="entry name" value="3-DEOXY-MANNO-OCTULOSONATE CYTIDYLYLTRANSFERASE, MITOCHONDRIAL"/>
    <property type="match status" value="1"/>
</dbReference>
<dbReference type="Pfam" id="PF02348">
    <property type="entry name" value="CTP_transf_3"/>
    <property type="match status" value="1"/>
</dbReference>
<evidence type="ECO:0000256" key="4">
    <source>
        <dbReference type="ARBA" id="ARBA00022985"/>
    </source>
</evidence>
<comment type="function">
    <text evidence="5">Activates KDO (a required 8-carbon sugar) for incorporation into bacterial lipopolysaccharide in Gram-negative bacteria.</text>
</comment>
<keyword evidence="7" id="KW-1185">Reference proteome</keyword>
<comment type="caution">
    <text evidence="6">The sequence shown here is derived from an EMBL/GenBank/DDBJ whole genome shotgun (WGS) entry which is preliminary data.</text>
</comment>
<dbReference type="InterPro" id="IPR029044">
    <property type="entry name" value="Nucleotide-diphossugar_trans"/>
</dbReference>
<dbReference type="FunFam" id="3.90.550.10:FF:000011">
    <property type="entry name" value="3-deoxy-manno-octulosonate cytidylyltransferase"/>
    <property type="match status" value="1"/>
</dbReference>
<dbReference type="RefSeq" id="WP_139446409.1">
    <property type="nucleotide sequence ID" value="NZ_VDMB01000003.1"/>
</dbReference>